<dbReference type="RefSeq" id="WP_186503506.1">
    <property type="nucleotide sequence ID" value="NZ_JACOGK010000022.1"/>
</dbReference>
<dbReference type="Pfam" id="PF00583">
    <property type="entry name" value="Acetyltransf_1"/>
    <property type="match status" value="1"/>
</dbReference>
<keyword evidence="3" id="KW-1185">Reference proteome</keyword>
<feature type="domain" description="N-acetyltransferase" evidence="1">
    <location>
        <begin position="1"/>
        <end position="153"/>
    </location>
</feature>
<sequence>MKIIDGTERLAEIKELIIEYTDSLHMDLGFQHLSEELDHLDTHYVYPYGRLLAAVCEDGTLAGCVAYHRLDGRSCEMKRLYVRPAWRHRGAGQKLVAAIMEQARADGYREMVLDSFTDTMQSAIRMYEAAGFHETDAYYDNPMPNVIYMKCEL</sequence>
<accession>A0ABR6VIY5</accession>
<dbReference type="PANTHER" id="PTHR43305:SF1">
    <property type="entry name" value="FAMILY N-ACETYLTRANSFERASE, PUTATIVE (AFU_ORTHOLOGUE AFUA_2G01380)-RELATED"/>
    <property type="match status" value="1"/>
</dbReference>
<dbReference type="EMBL" id="JACOGK010000022">
    <property type="protein sequence ID" value="MBC3537252.1"/>
    <property type="molecule type" value="Genomic_DNA"/>
</dbReference>
<organism evidence="2 3">
    <name type="scientific">Megasphaera hominis</name>
    <dbReference type="NCBI Taxonomy" id="159836"/>
    <lineage>
        <taxon>Bacteria</taxon>
        <taxon>Bacillati</taxon>
        <taxon>Bacillota</taxon>
        <taxon>Negativicutes</taxon>
        <taxon>Veillonellales</taxon>
        <taxon>Veillonellaceae</taxon>
        <taxon>Megasphaera</taxon>
    </lineage>
</organism>
<proteinExistence type="predicted"/>
<dbReference type="PROSITE" id="PS51186">
    <property type="entry name" value="GNAT"/>
    <property type="match status" value="1"/>
</dbReference>
<dbReference type="InterPro" id="IPR052777">
    <property type="entry name" value="Acetyltransferase_Enz"/>
</dbReference>
<dbReference type="PANTHER" id="PTHR43305">
    <property type="entry name" value="FAMILY N-ACETYLTRANSFERASE, PUTATIVE (AFU_ORTHOLOGUE AFUA_2G01380)-RELATED"/>
    <property type="match status" value="1"/>
</dbReference>
<dbReference type="SUPFAM" id="SSF55729">
    <property type="entry name" value="Acyl-CoA N-acyltransferases (Nat)"/>
    <property type="match status" value="1"/>
</dbReference>
<gene>
    <name evidence="2" type="ORF">H8J70_08300</name>
</gene>
<evidence type="ECO:0000313" key="3">
    <source>
        <dbReference type="Proteomes" id="UP000606870"/>
    </source>
</evidence>
<dbReference type="Proteomes" id="UP000606870">
    <property type="component" value="Unassembled WGS sequence"/>
</dbReference>
<name>A0ABR6VIY5_9FIRM</name>
<dbReference type="CDD" id="cd04301">
    <property type="entry name" value="NAT_SF"/>
    <property type="match status" value="1"/>
</dbReference>
<evidence type="ECO:0000259" key="1">
    <source>
        <dbReference type="PROSITE" id="PS51186"/>
    </source>
</evidence>
<evidence type="ECO:0000313" key="2">
    <source>
        <dbReference type="EMBL" id="MBC3537252.1"/>
    </source>
</evidence>
<reference evidence="2 3" key="1">
    <citation type="submission" date="2020-08" db="EMBL/GenBank/DDBJ databases">
        <authorList>
            <person name="Liu C."/>
            <person name="Sun Q."/>
        </authorList>
    </citation>
    <scope>NUCLEOTIDE SEQUENCE [LARGE SCALE GENOMIC DNA]</scope>
    <source>
        <strain evidence="2 3">NSJ-59</strain>
    </source>
</reference>
<dbReference type="InterPro" id="IPR016181">
    <property type="entry name" value="Acyl_CoA_acyltransferase"/>
</dbReference>
<dbReference type="Gene3D" id="3.40.630.30">
    <property type="match status" value="1"/>
</dbReference>
<dbReference type="InterPro" id="IPR000182">
    <property type="entry name" value="GNAT_dom"/>
</dbReference>
<comment type="caution">
    <text evidence="2">The sequence shown here is derived from an EMBL/GenBank/DDBJ whole genome shotgun (WGS) entry which is preliminary data.</text>
</comment>
<protein>
    <submittedName>
        <fullName evidence="2">GNAT family N-acetyltransferase</fullName>
    </submittedName>
</protein>